<dbReference type="Proteomes" id="UP000199058">
    <property type="component" value="Unassembled WGS sequence"/>
</dbReference>
<gene>
    <name evidence="3" type="ORF">SAMN05660443_1119</name>
</gene>
<dbReference type="SUPFAM" id="SSF82771">
    <property type="entry name" value="GIY-YIG endonuclease"/>
    <property type="match status" value="1"/>
</dbReference>
<evidence type="ECO:0000256" key="1">
    <source>
        <dbReference type="ARBA" id="ARBA00007435"/>
    </source>
</evidence>
<keyword evidence="3" id="KW-0378">Hydrolase</keyword>
<dbReference type="CDD" id="cd10456">
    <property type="entry name" value="GIY-YIG_UPF0213"/>
    <property type="match status" value="1"/>
</dbReference>
<reference evidence="3 4" key="1">
    <citation type="submission" date="2016-10" db="EMBL/GenBank/DDBJ databases">
        <authorList>
            <person name="de Groot N.N."/>
        </authorList>
    </citation>
    <scope>NUCLEOTIDE SEQUENCE [LARGE SCALE GENOMIC DNA]</scope>
    <source>
        <strain evidence="3 4">DSM 18438</strain>
    </source>
</reference>
<organism evidence="3 4">
    <name type="scientific">Marinospirillum celere</name>
    <dbReference type="NCBI Taxonomy" id="1122252"/>
    <lineage>
        <taxon>Bacteria</taxon>
        <taxon>Pseudomonadati</taxon>
        <taxon>Pseudomonadota</taxon>
        <taxon>Gammaproteobacteria</taxon>
        <taxon>Oceanospirillales</taxon>
        <taxon>Oceanospirillaceae</taxon>
        <taxon>Marinospirillum</taxon>
    </lineage>
</organism>
<evidence type="ECO:0000259" key="2">
    <source>
        <dbReference type="PROSITE" id="PS50164"/>
    </source>
</evidence>
<dbReference type="RefSeq" id="WP_091960434.1">
    <property type="nucleotide sequence ID" value="NZ_FOLH01000002.1"/>
</dbReference>
<dbReference type="InterPro" id="IPR035901">
    <property type="entry name" value="GIY-YIG_endonuc_sf"/>
</dbReference>
<name>A0A1I1FPC9_9GAMM</name>
<evidence type="ECO:0000313" key="4">
    <source>
        <dbReference type="Proteomes" id="UP000199058"/>
    </source>
</evidence>
<dbReference type="Gene3D" id="3.40.1440.10">
    <property type="entry name" value="GIY-YIG endonuclease"/>
    <property type="match status" value="1"/>
</dbReference>
<sequence length="104" mass="11861">MTAIQREWYLYILQLASGQLYTGVTTDVQRRFAEHQSGSAKAARSLRGKGPLQLVFWCPVGDQSQALKLEYQVKKLTRLQKLNIVQQKRLPFDLTASQSFSKTT</sequence>
<dbReference type="Pfam" id="PF01541">
    <property type="entry name" value="GIY-YIG"/>
    <property type="match status" value="1"/>
</dbReference>
<protein>
    <submittedName>
        <fullName evidence="3">Putative endonuclease</fullName>
    </submittedName>
</protein>
<accession>A0A1I1FPC9</accession>
<dbReference type="GO" id="GO:0004519">
    <property type="term" value="F:endonuclease activity"/>
    <property type="evidence" value="ECO:0007669"/>
    <property type="project" value="UniProtKB-KW"/>
</dbReference>
<dbReference type="EMBL" id="FOLH01000002">
    <property type="protein sequence ID" value="SFC00876.1"/>
    <property type="molecule type" value="Genomic_DNA"/>
</dbReference>
<comment type="similarity">
    <text evidence="1">Belongs to the UPF0213 family.</text>
</comment>
<feature type="domain" description="GIY-YIG" evidence="2">
    <location>
        <begin position="6"/>
        <end position="84"/>
    </location>
</feature>
<dbReference type="PANTHER" id="PTHR34477:SF1">
    <property type="entry name" value="UPF0213 PROTEIN YHBQ"/>
    <property type="match status" value="1"/>
</dbReference>
<keyword evidence="3" id="KW-0255">Endonuclease</keyword>
<keyword evidence="3" id="KW-0540">Nuclease</keyword>
<dbReference type="STRING" id="1122252.SAMN05660443_1119"/>
<proteinExistence type="inferred from homology"/>
<dbReference type="AlphaFoldDB" id="A0A1I1FPC9"/>
<evidence type="ECO:0000313" key="3">
    <source>
        <dbReference type="EMBL" id="SFC00876.1"/>
    </source>
</evidence>
<keyword evidence="4" id="KW-1185">Reference proteome</keyword>
<dbReference type="PROSITE" id="PS50164">
    <property type="entry name" value="GIY_YIG"/>
    <property type="match status" value="1"/>
</dbReference>
<dbReference type="InterPro" id="IPR000305">
    <property type="entry name" value="GIY-YIG_endonuc"/>
</dbReference>
<dbReference type="InterPro" id="IPR050190">
    <property type="entry name" value="UPF0213_domain"/>
</dbReference>
<dbReference type="OrthoDB" id="9797095at2"/>
<dbReference type="PANTHER" id="PTHR34477">
    <property type="entry name" value="UPF0213 PROTEIN YHBQ"/>
    <property type="match status" value="1"/>
</dbReference>